<dbReference type="AlphaFoldDB" id="A0A6A6NKW9"/>
<sequence>MASSSSRVRQRSVKREEEGETVGPGASSNRAVDHDRCVPWLRGGADRHARRLASAPGPIGQSQNTRARALAGNDVAQRRVARSQPLEPHHSPPGRFHLAPRDNHLRDRARLQNNGTNTSVCCDGHPWATGYACLRPHRLRATSLLNAVQMRHTEKQA</sequence>
<dbReference type="Proteomes" id="UP000799766">
    <property type="component" value="Unassembled WGS sequence"/>
</dbReference>
<protein>
    <submittedName>
        <fullName evidence="2">Uncharacterized protein</fullName>
    </submittedName>
</protein>
<accession>A0A6A6NKW9</accession>
<feature type="region of interest" description="Disordered" evidence="1">
    <location>
        <begin position="1"/>
        <end position="100"/>
    </location>
</feature>
<evidence type="ECO:0000313" key="2">
    <source>
        <dbReference type="EMBL" id="KAF2452362.1"/>
    </source>
</evidence>
<gene>
    <name evidence="2" type="ORF">BDY21DRAFT_174562</name>
</gene>
<evidence type="ECO:0000313" key="3">
    <source>
        <dbReference type="Proteomes" id="UP000799766"/>
    </source>
</evidence>
<proteinExistence type="predicted"/>
<evidence type="ECO:0000256" key="1">
    <source>
        <dbReference type="SAM" id="MobiDB-lite"/>
    </source>
</evidence>
<reference evidence="2" key="1">
    <citation type="journal article" date="2020" name="Stud. Mycol.">
        <title>101 Dothideomycetes genomes: a test case for predicting lifestyles and emergence of pathogens.</title>
        <authorList>
            <person name="Haridas S."/>
            <person name="Albert R."/>
            <person name="Binder M."/>
            <person name="Bloem J."/>
            <person name="Labutti K."/>
            <person name="Salamov A."/>
            <person name="Andreopoulos B."/>
            <person name="Baker S."/>
            <person name="Barry K."/>
            <person name="Bills G."/>
            <person name="Bluhm B."/>
            <person name="Cannon C."/>
            <person name="Castanera R."/>
            <person name="Culley D."/>
            <person name="Daum C."/>
            <person name="Ezra D."/>
            <person name="Gonzalez J."/>
            <person name="Henrissat B."/>
            <person name="Kuo A."/>
            <person name="Liang C."/>
            <person name="Lipzen A."/>
            <person name="Lutzoni F."/>
            <person name="Magnuson J."/>
            <person name="Mondo S."/>
            <person name="Nolan M."/>
            <person name="Ohm R."/>
            <person name="Pangilinan J."/>
            <person name="Park H.-J."/>
            <person name="Ramirez L."/>
            <person name="Alfaro M."/>
            <person name="Sun H."/>
            <person name="Tritt A."/>
            <person name="Yoshinaga Y."/>
            <person name="Zwiers L.-H."/>
            <person name="Turgeon B."/>
            <person name="Goodwin S."/>
            <person name="Spatafora J."/>
            <person name="Crous P."/>
            <person name="Grigoriev I."/>
        </authorList>
    </citation>
    <scope>NUCLEOTIDE SEQUENCE</scope>
    <source>
        <strain evidence="2">ATCC 16933</strain>
    </source>
</reference>
<name>A0A6A6NKW9_9PEZI</name>
<organism evidence="2 3">
    <name type="scientific">Lineolata rhizophorae</name>
    <dbReference type="NCBI Taxonomy" id="578093"/>
    <lineage>
        <taxon>Eukaryota</taxon>
        <taxon>Fungi</taxon>
        <taxon>Dikarya</taxon>
        <taxon>Ascomycota</taxon>
        <taxon>Pezizomycotina</taxon>
        <taxon>Dothideomycetes</taxon>
        <taxon>Dothideomycetes incertae sedis</taxon>
        <taxon>Lineolatales</taxon>
        <taxon>Lineolataceae</taxon>
        <taxon>Lineolata</taxon>
    </lineage>
</organism>
<dbReference type="EMBL" id="MU001711">
    <property type="protein sequence ID" value="KAF2452362.1"/>
    <property type="molecule type" value="Genomic_DNA"/>
</dbReference>
<keyword evidence="3" id="KW-1185">Reference proteome</keyword>